<keyword evidence="1" id="KW-0106">Calcium</keyword>
<dbReference type="GO" id="GO:0004252">
    <property type="term" value="F:serine-type endopeptidase activity"/>
    <property type="evidence" value="ECO:0007669"/>
    <property type="project" value="UniProtKB-UniRule"/>
</dbReference>
<dbReference type="GO" id="GO:0046872">
    <property type="term" value="F:metal ion binding"/>
    <property type="evidence" value="ECO:0007669"/>
    <property type="project" value="UniProtKB-UniRule"/>
</dbReference>
<dbReference type="Proteomes" id="UP001431209">
    <property type="component" value="Unassembled WGS sequence"/>
</dbReference>
<protein>
    <submittedName>
        <fullName evidence="4">Pseudomonalisin</fullName>
    </submittedName>
</protein>
<comment type="caution">
    <text evidence="4">The sequence shown here is derived from an EMBL/GenBank/DDBJ whole genome shotgun (WGS) entry which is preliminary data.</text>
</comment>
<feature type="binding site" evidence="1">
    <location>
        <position position="355"/>
    </location>
    <ligand>
        <name>Ca(2+)</name>
        <dbReference type="ChEBI" id="CHEBI:29108"/>
    </ligand>
</feature>
<gene>
    <name evidence="4" type="ORF">AKO1_005001</name>
</gene>
<dbReference type="PROSITE" id="PS51695">
    <property type="entry name" value="SEDOLISIN"/>
    <property type="match status" value="1"/>
</dbReference>
<dbReference type="InterPro" id="IPR036852">
    <property type="entry name" value="Peptidase_S8/S53_dom_sf"/>
</dbReference>
<feature type="domain" description="Peptidase S53" evidence="3">
    <location>
        <begin position="47"/>
        <end position="377"/>
    </location>
</feature>
<reference evidence="4 5" key="1">
    <citation type="submission" date="2024-03" db="EMBL/GenBank/DDBJ databases">
        <title>The Acrasis kona genome and developmental transcriptomes reveal deep origins of eukaryotic multicellular pathways.</title>
        <authorList>
            <person name="Sheikh S."/>
            <person name="Fu C.-J."/>
            <person name="Brown M.W."/>
            <person name="Baldauf S.L."/>
        </authorList>
    </citation>
    <scope>NUCLEOTIDE SEQUENCE [LARGE SCALE GENOMIC DNA]</scope>
    <source>
        <strain evidence="4 5">ATCC MYA-3509</strain>
    </source>
</reference>
<sequence length="407" mass="44006">MKRVMLVCLLTVVMYCHCQDVLSKRFTPFYIISDAPRQRSQENSIRGFSPDDIKSFYGFSTSMTAGSGSVISIVAAYESNSIEEELEVYSRQFGLPSCTTLNGCFKKVGQNGSSVNIPIDPKGSWLPEISLDVQIAHAISPGARILLVLANSDTVADMLVAIQYAKLNSNYVSMSFGFEETPDQLSLENIFVQPGVSFFAASGDSGATVYYPSSSPNVVAVGGTTISITSNRINETGWILSGGGQSKYSSPNRIQQKHNLVKNFLAKNPSSGRLIPDVSFIADPQTGMAIYTNKKWQVMGGTSASCPILAARASQTGTVVNAEFLYNSSLLFRDITVGRSVSTFKSSDVNNCYVGYDLVTGLGSWIEPDVLNATFRNSAIVSSKSSTLNQVNVVNVFIVMCTIILFL</sequence>
<keyword evidence="5" id="KW-1185">Reference proteome</keyword>
<dbReference type="GO" id="GO:0006508">
    <property type="term" value="P:proteolysis"/>
    <property type="evidence" value="ECO:0007669"/>
    <property type="project" value="UniProtKB-KW"/>
</dbReference>
<dbReference type="GO" id="GO:0008240">
    <property type="term" value="F:tripeptidyl-peptidase activity"/>
    <property type="evidence" value="ECO:0007669"/>
    <property type="project" value="TreeGrafter"/>
</dbReference>
<name>A0AAW2Z528_9EUKA</name>
<feature type="active site" description="Charge relay system" evidence="1">
    <location>
        <position position="132"/>
    </location>
</feature>
<organism evidence="4 5">
    <name type="scientific">Acrasis kona</name>
    <dbReference type="NCBI Taxonomy" id="1008807"/>
    <lineage>
        <taxon>Eukaryota</taxon>
        <taxon>Discoba</taxon>
        <taxon>Heterolobosea</taxon>
        <taxon>Tetramitia</taxon>
        <taxon>Eutetramitia</taxon>
        <taxon>Acrasidae</taxon>
        <taxon>Acrasis</taxon>
    </lineage>
</organism>
<dbReference type="InterPro" id="IPR030400">
    <property type="entry name" value="Sedolisin_dom"/>
</dbReference>
<keyword evidence="1" id="KW-0378">Hydrolase</keyword>
<keyword evidence="1" id="KW-0645">Protease</keyword>
<dbReference type="InterPro" id="IPR050819">
    <property type="entry name" value="Tripeptidyl-peptidase_I"/>
</dbReference>
<dbReference type="CDD" id="cd04056">
    <property type="entry name" value="Peptidases_S53"/>
    <property type="match status" value="1"/>
</dbReference>
<evidence type="ECO:0000259" key="3">
    <source>
        <dbReference type="PROSITE" id="PS51695"/>
    </source>
</evidence>
<comment type="cofactor">
    <cofactor evidence="1">
        <name>Ca(2+)</name>
        <dbReference type="ChEBI" id="CHEBI:29108"/>
    </cofactor>
    <text evidence="1">Binds 1 Ca(2+) ion per subunit.</text>
</comment>
<dbReference type="Pfam" id="PF00082">
    <property type="entry name" value="Peptidase_S8"/>
    <property type="match status" value="1"/>
</dbReference>
<accession>A0AAW2Z528</accession>
<feature type="active site" description="Charge relay system" evidence="1">
    <location>
        <position position="128"/>
    </location>
</feature>
<feature type="signal peptide" evidence="2">
    <location>
        <begin position="1"/>
        <end position="18"/>
    </location>
</feature>
<dbReference type="PANTHER" id="PTHR14218:SF15">
    <property type="entry name" value="TRIPEPTIDYL-PEPTIDASE 1"/>
    <property type="match status" value="1"/>
</dbReference>
<keyword evidence="1" id="KW-0479">Metal-binding</keyword>
<feature type="active site" description="Charge relay system" evidence="1">
    <location>
        <position position="303"/>
    </location>
</feature>
<dbReference type="PANTHER" id="PTHR14218">
    <property type="entry name" value="PROTEASE S8 TRIPEPTIDYL PEPTIDASE I CLN2"/>
    <property type="match status" value="1"/>
</dbReference>
<evidence type="ECO:0000313" key="4">
    <source>
        <dbReference type="EMBL" id="KAL0484348.1"/>
    </source>
</evidence>
<keyword evidence="1" id="KW-0720">Serine protease</keyword>
<feature type="binding site" evidence="1">
    <location>
        <position position="335"/>
    </location>
    <ligand>
        <name>Ca(2+)</name>
        <dbReference type="ChEBI" id="CHEBI:29108"/>
    </ligand>
</feature>
<evidence type="ECO:0000313" key="5">
    <source>
        <dbReference type="Proteomes" id="UP001431209"/>
    </source>
</evidence>
<dbReference type="EMBL" id="JAOPGA020001036">
    <property type="protein sequence ID" value="KAL0484348.1"/>
    <property type="molecule type" value="Genomic_DNA"/>
</dbReference>
<dbReference type="Gene3D" id="3.40.50.200">
    <property type="entry name" value="Peptidase S8/S53 domain"/>
    <property type="match status" value="1"/>
</dbReference>
<evidence type="ECO:0000256" key="1">
    <source>
        <dbReference type="PROSITE-ProRule" id="PRU01032"/>
    </source>
</evidence>
<feature type="binding site" evidence="1">
    <location>
        <position position="334"/>
    </location>
    <ligand>
        <name>Ca(2+)</name>
        <dbReference type="ChEBI" id="CHEBI:29108"/>
    </ligand>
</feature>
<feature type="chain" id="PRO_5043755448" evidence="2">
    <location>
        <begin position="19"/>
        <end position="407"/>
    </location>
</feature>
<keyword evidence="2" id="KW-0732">Signal</keyword>
<proteinExistence type="predicted"/>
<dbReference type="InterPro" id="IPR000209">
    <property type="entry name" value="Peptidase_S8/S53_dom"/>
</dbReference>
<feature type="binding site" evidence="1">
    <location>
        <position position="357"/>
    </location>
    <ligand>
        <name>Ca(2+)</name>
        <dbReference type="ChEBI" id="CHEBI:29108"/>
    </ligand>
</feature>
<dbReference type="SUPFAM" id="SSF52743">
    <property type="entry name" value="Subtilisin-like"/>
    <property type="match status" value="1"/>
</dbReference>
<evidence type="ECO:0000256" key="2">
    <source>
        <dbReference type="SAM" id="SignalP"/>
    </source>
</evidence>
<dbReference type="AlphaFoldDB" id="A0AAW2Z528"/>